<keyword evidence="1" id="KW-0812">Transmembrane</keyword>
<feature type="transmembrane region" description="Helical" evidence="1">
    <location>
        <begin position="201"/>
        <end position="218"/>
    </location>
</feature>
<protein>
    <submittedName>
        <fullName evidence="2">Uncharacterized protein</fullName>
    </submittedName>
</protein>
<sequence>MEEKVKKQKFLQLQFGMLLVVCTLLPDLGSLLGVPDFDIPVFCCQLVGIVLGGIALFSFYQAMGNSLSVPFLVLAGGGLFVALLSLIPNMPVWLDYVGLVALLIALFMSKSCLNIQWKNWGSQGAYLILMAILLHVYDGIGDTTLTAVAALVGLILYFIGLAKLKESLDADGVKGVSRLKIAVILSLVAVVFGWIPLLGGIIAGILLIIAFVVEYLGYSAMKRSATLGVEGQNGAGKLCFSMIVLLIAAFIDLFPLTGMIVGLISLVALWLAFQGWNMVLLGMEGEMEKQE</sequence>
<evidence type="ECO:0000256" key="1">
    <source>
        <dbReference type="SAM" id="Phobius"/>
    </source>
</evidence>
<feature type="transmembrane region" description="Helical" evidence="1">
    <location>
        <begin position="93"/>
        <end position="113"/>
    </location>
</feature>
<evidence type="ECO:0000313" key="3">
    <source>
        <dbReference type="Proteomes" id="UP000717835"/>
    </source>
</evidence>
<reference evidence="2" key="2">
    <citation type="submission" date="2021-09" db="EMBL/GenBank/DDBJ databases">
        <authorList>
            <person name="Gilroy R."/>
        </authorList>
    </citation>
    <scope>NUCLEOTIDE SEQUENCE</scope>
    <source>
        <strain evidence="2">CHK55-1828</strain>
    </source>
</reference>
<dbReference type="Proteomes" id="UP000717835">
    <property type="component" value="Unassembled WGS sequence"/>
</dbReference>
<accession>A0A921HV98</accession>
<feature type="transmembrane region" description="Helical" evidence="1">
    <location>
        <begin position="12"/>
        <end position="33"/>
    </location>
</feature>
<keyword evidence="1" id="KW-0472">Membrane</keyword>
<feature type="transmembrane region" description="Helical" evidence="1">
    <location>
        <begin position="67"/>
        <end position="87"/>
    </location>
</feature>
<gene>
    <name evidence="2" type="ORF">K8W02_03750</name>
</gene>
<comment type="caution">
    <text evidence="2">The sequence shown here is derived from an EMBL/GenBank/DDBJ whole genome shotgun (WGS) entry which is preliminary data.</text>
</comment>
<dbReference type="EMBL" id="DYVX01000032">
    <property type="protein sequence ID" value="HJF91488.1"/>
    <property type="molecule type" value="Genomic_DNA"/>
</dbReference>
<name>A0A921HV98_9BACT</name>
<evidence type="ECO:0000313" key="2">
    <source>
        <dbReference type="EMBL" id="HJF91488.1"/>
    </source>
</evidence>
<proteinExistence type="predicted"/>
<feature type="transmembrane region" description="Helical" evidence="1">
    <location>
        <begin position="143"/>
        <end position="164"/>
    </location>
</feature>
<dbReference type="RefSeq" id="WP_239481080.1">
    <property type="nucleotide sequence ID" value="NZ_CALUIP010000005.1"/>
</dbReference>
<feature type="transmembrane region" description="Helical" evidence="1">
    <location>
        <begin position="260"/>
        <end position="281"/>
    </location>
</feature>
<feature type="transmembrane region" description="Helical" evidence="1">
    <location>
        <begin position="238"/>
        <end position="254"/>
    </location>
</feature>
<keyword evidence="1" id="KW-1133">Transmembrane helix</keyword>
<reference evidence="2" key="1">
    <citation type="journal article" date="2021" name="PeerJ">
        <title>Extensive microbial diversity within the chicken gut microbiome revealed by metagenomics and culture.</title>
        <authorList>
            <person name="Gilroy R."/>
            <person name="Ravi A."/>
            <person name="Getino M."/>
            <person name="Pursley I."/>
            <person name="Horton D.L."/>
            <person name="Alikhan N.F."/>
            <person name="Baker D."/>
            <person name="Gharbi K."/>
            <person name="Hall N."/>
            <person name="Watson M."/>
            <person name="Adriaenssens E.M."/>
            <person name="Foster-Nyarko E."/>
            <person name="Jarju S."/>
            <person name="Secka A."/>
            <person name="Antonio M."/>
            <person name="Oren A."/>
            <person name="Chaudhuri R.R."/>
            <person name="La Ragione R."/>
            <person name="Hildebrand F."/>
            <person name="Pallen M.J."/>
        </authorList>
    </citation>
    <scope>NUCLEOTIDE SEQUENCE</scope>
    <source>
        <strain evidence="2">CHK55-1828</strain>
    </source>
</reference>
<dbReference type="AlphaFoldDB" id="A0A921HV98"/>
<organism evidence="2 3">
    <name type="scientific">Mediterranea massiliensis</name>
    <dbReference type="NCBI Taxonomy" id="1841865"/>
    <lineage>
        <taxon>Bacteria</taxon>
        <taxon>Pseudomonadati</taxon>
        <taxon>Bacteroidota</taxon>
        <taxon>Bacteroidia</taxon>
        <taxon>Bacteroidales</taxon>
        <taxon>Bacteroidaceae</taxon>
        <taxon>Mediterranea</taxon>
    </lineage>
</organism>
<feature type="transmembrane region" description="Helical" evidence="1">
    <location>
        <begin position="39"/>
        <end position="60"/>
    </location>
</feature>